<dbReference type="Pfam" id="PF02801">
    <property type="entry name" value="Ketoacyl-synt_C"/>
    <property type="match status" value="1"/>
</dbReference>
<gene>
    <name evidence="10" type="ORF">J2Z22_004768</name>
</gene>
<evidence type="ECO:0000256" key="2">
    <source>
        <dbReference type="ARBA" id="ARBA00004792"/>
    </source>
</evidence>
<dbReference type="Gene3D" id="3.10.129.110">
    <property type="entry name" value="Polyketide synthase dehydratase"/>
    <property type="match status" value="1"/>
</dbReference>
<evidence type="ECO:0000313" key="10">
    <source>
        <dbReference type="EMBL" id="MDT3429168.1"/>
    </source>
</evidence>
<dbReference type="Gene3D" id="1.10.1240.100">
    <property type="match status" value="1"/>
</dbReference>
<dbReference type="InterPro" id="IPR042104">
    <property type="entry name" value="PKS_dehydratase_sf"/>
</dbReference>
<dbReference type="InterPro" id="IPR036736">
    <property type="entry name" value="ACP-like_sf"/>
</dbReference>
<dbReference type="SUPFAM" id="SSF53901">
    <property type="entry name" value="Thiolase-like"/>
    <property type="match status" value="1"/>
</dbReference>
<dbReference type="CDD" id="cd00833">
    <property type="entry name" value="PKS"/>
    <property type="match status" value="1"/>
</dbReference>
<feature type="domain" description="Ketosynthase family 3 (KS3)" evidence="9">
    <location>
        <begin position="888"/>
        <end position="1326"/>
    </location>
</feature>
<evidence type="ECO:0000256" key="1">
    <source>
        <dbReference type="ARBA" id="ARBA00004496"/>
    </source>
</evidence>
<evidence type="ECO:0000256" key="6">
    <source>
        <dbReference type="ARBA" id="ARBA00022679"/>
    </source>
</evidence>
<keyword evidence="11" id="KW-1185">Reference proteome</keyword>
<dbReference type="InterPro" id="IPR013968">
    <property type="entry name" value="PKS_KR"/>
</dbReference>
<evidence type="ECO:0000259" key="9">
    <source>
        <dbReference type="PROSITE" id="PS52004"/>
    </source>
</evidence>
<comment type="pathway">
    <text evidence="2">Antibiotic biosynthesis.</text>
</comment>
<dbReference type="Pfam" id="PF00109">
    <property type="entry name" value="ketoacyl-synt"/>
    <property type="match status" value="1"/>
</dbReference>
<feature type="domain" description="Carrier" evidence="8">
    <location>
        <begin position="754"/>
        <end position="830"/>
    </location>
</feature>
<dbReference type="Pfam" id="PF22336">
    <property type="entry name" value="RhiE-like_linker"/>
    <property type="match status" value="1"/>
</dbReference>
<dbReference type="Pfam" id="PF00550">
    <property type="entry name" value="PP-binding"/>
    <property type="match status" value="2"/>
</dbReference>
<evidence type="ECO:0000256" key="4">
    <source>
        <dbReference type="ARBA" id="ARBA00022490"/>
    </source>
</evidence>
<keyword evidence="3" id="KW-0596">Phosphopantetheine</keyword>
<dbReference type="Gene3D" id="3.40.50.720">
    <property type="entry name" value="NAD(P)-binding Rossmann-like Domain"/>
    <property type="match status" value="2"/>
</dbReference>
<dbReference type="SUPFAM" id="SSF47336">
    <property type="entry name" value="ACP-like"/>
    <property type="match status" value="2"/>
</dbReference>
<dbReference type="PROSITE" id="PS52004">
    <property type="entry name" value="KS3_2"/>
    <property type="match status" value="1"/>
</dbReference>
<dbReference type="InterPro" id="IPR054514">
    <property type="entry name" value="RhiE-like_linker"/>
</dbReference>
<dbReference type="InterPro" id="IPR016039">
    <property type="entry name" value="Thiolase-like"/>
</dbReference>
<dbReference type="InterPro" id="IPR020841">
    <property type="entry name" value="PKS_Beta-ketoAc_synthase_dom"/>
</dbReference>
<proteinExistence type="predicted"/>
<dbReference type="PANTHER" id="PTHR43775">
    <property type="entry name" value="FATTY ACID SYNTHASE"/>
    <property type="match status" value="1"/>
</dbReference>
<dbReference type="SUPFAM" id="SSF51735">
    <property type="entry name" value="NAD(P)-binding Rossmann-fold domains"/>
    <property type="match status" value="3"/>
</dbReference>
<sequence>MIDFIQYVFNEVKNSRLSKSEAVELIKQFHNRTAHDFVEERRISGNAALHSPTALTEWVPGSEYKGKERVITGIMHLEMLQKAAVQIMEGEKEDGTAIRLRDVRWSRPVPAERQPEDLRIGLFKAKSRERMFEIRRATHSGNSERSVYCQGSMTSFFKQQGAALELSKLQSKYQLQPEMSNDTSDQIYAGQEQWLARLTRAVSAADTDAKAAVARQGQGQLERIIQAAVTIVAGKEKAAQMQLFSLDEMIVMMPMRSPSWIQIRLKEADNAHLLQLDMDCCDDRGEIVLSLKGLSLFFTDISKKVTVETEGTLLLLPAWREEEIGASEEAADYTDHWVVLAESEGWLKESVESSFNGARCIVLPARRGHIGEMFEGAALQIFNEIRQWISLKPQGKLFIQVAIPANGEDALLVGLTALLRTAKLENPQLQGQLIESDDAGLTVERLKANLPFPSTEHIVYRDGKRFVAAWTEGEPADEITSMPWKDGGIYLITGGAGKLGLLLAKEIAGRIKDATLILAGRSTADAKKDPRLARIRALGATVEYREVDVADERAVTRLIGLIVEQFGGIDGIIHAAGIHRDNFILKKSEEEFSAVLSAKVSGLVNLDRASSHLKLDFFIIYSSVAGVLGNPGQADYSSANAFVDGYVLYRNGLAALNQRHGRTVSVNWPLWKEGGMRVGEEVEKLWTANFGITAMESETGFKMLYSGLSAGVQRFMPLQGKREVLRKSLLYPITEAASVQKTQPVPAAAAPSGVLLERTLYQLKVLFADTTKLDVEEVDGRTSLERYGIDSIMVTQLNDKLANVFTGLSKTLFYEYQTLSAIAEALTGSHQMECMAWTGLASRGEQDIGSRFEFPVLTSFQERKKMEEGKRTKSTGKIHVEAEPASLTEPIAIIGMSGRFPQSRNLEDYWINLLNGRDCITEIPEDRWPLDNFYHPNPQEAVAQGKSYSKWGGFLHEPFHFDPLFFHISPREAISMDPQERIFIQSCWEALEDAGYTRESLAVQFRKKVGVFAGITKTGFNLYGPDLWKEGERTIPFTSFSSVANRISYLFNLQGPSMPIDTMCSSSLTAIHEACEHILHGDCDMAFAGGVNLYLHPSNYVELCAHHMLSSDGQCKSFGSGGNGFVPGEGVGVVVLKRLSQAIADGDQIHALIRGTSINHGGKTNGYTVPNPTAQGELISAALDKAGINARAVSYIEAHGTGTALGDPIEITGLTQAFRNDTQETGFCAIGSVKSNIGHAEAAAGIAGVLKIVLQMKHGKLVPSLHAKQTNPNIDFKKTPFVLQQKAADWTRQRLNTDLNAAELPRIAGISSFGAGGANAHIVIEEYIPGHSVNSESSGEPSPALIVLSAKNEERLREQAVRLLAAVRKESFLDTNLAAMSYTLQVGREPMEERMAIIAKSVKDFEDKLAGFVEGRSGISDLYRGRVKPDKDTLDMISDDEEMQEGVARWMEQGKYSKLLKLWVKGLVVDWSKLYGDKKPGRMSLPTYPFACEPYRLPLSKGDKANPGQTAVVLQKHASVNSSSARIMQESTQPPEMVPPQHALNSQEPPMRSVMLVPLWDSVMPKLKHIDSPEREGVMVVGGTEEVKNQLHARYPNAYFVQLASSDSAEDIVRKFASLGAIHHLIWIGSDRPVPSPISEDILIEQQCGVIQVFRIIKALLASGYGNTSLNWTLIMTQTAAVHNEEIANPTHAGVYGLIGSMAKEYPNWKVRAVDMEPGLPWPLDEIFGLDADGEVWFYRKREWQRQRLVPVTPQSSTSPEGYRRNGVYIVIGGAGGIGEVWSEYMIRTYGAQIVWIGRRPMDDALQNKLARLASLGRAPWYIAADAADYESLKQAVREVKRRYPQIHGVVHSAIVLRDQSLMQMDEEQFRAGLRAKVDVSVSLAQVFEYERMDFVLFFSGMMSFAKNPGQSNYSAGCTFKDAYAAQLAKVLPCAVKVMNWGYWGSVGIVASKSYKDRMGRAGIGSIEPQEAMEALEALMSGPFRQLAFIKTNRSLTEDQSYYEARVETYRENSSPRMDSFIKAVRLPVKPKGLFKENVEPGKEDAKQTEDMQFLLLKKASELLGVQEEDLDAGAELNESGFDPGQLADFVSVLNQELGLSCTIGIFEEYSTLNRLASLLASYTKGRLK</sequence>
<reference evidence="10 11" key="1">
    <citation type="submission" date="2023-07" db="EMBL/GenBank/DDBJ databases">
        <title>Genomic Encyclopedia of Type Strains, Phase IV (KMG-IV): sequencing the most valuable type-strain genomes for metagenomic binning, comparative biology and taxonomic classification.</title>
        <authorList>
            <person name="Goeker M."/>
        </authorList>
    </citation>
    <scope>NUCLEOTIDE SEQUENCE [LARGE SCALE GENOMIC DNA]</scope>
    <source>
        <strain evidence="10 11">T98</strain>
    </source>
</reference>
<dbReference type="PROSITE" id="PS50075">
    <property type="entry name" value="CARRIER"/>
    <property type="match status" value="1"/>
</dbReference>
<dbReference type="Gene3D" id="3.40.47.10">
    <property type="match status" value="1"/>
</dbReference>
<dbReference type="PANTHER" id="PTHR43775:SF37">
    <property type="entry name" value="SI:DKEY-61P9.11"/>
    <property type="match status" value="1"/>
</dbReference>
<keyword evidence="7" id="KW-0677">Repeat</keyword>
<dbReference type="Gene3D" id="1.10.1200.10">
    <property type="entry name" value="ACP-like"/>
    <property type="match status" value="2"/>
</dbReference>
<dbReference type="InterPro" id="IPR057326">
    <property type="entry name" value="KR_dom"/>
</dbReference>
<dbReference type="InterPro" id="IPR014030">
    <property type="entry name" value="Ketoacyl_synth_N"/>
</dbReference>
<dbReference type="InterPro" id="IPR020806">
    <property type="entry name" value="PKS_PP-bd"/>
</dbReference>
<name>A0ABU3HEF4_9BACL</name>
<protein>
    <submittedName>
        <fullName evidence="10">Acyl transferase domain-containing protein/acyl carrier protein</fullName>
    </submittedName>
</protein>
<dbReference type="RefSeq" id="WP_312001460.1">
    <property type="nucleotide sequence ID" value="NZ_JAUSUY010000039.1"/>
</dbReference>
<dbReference type="Pfam" id="PF08659">
    <property type="entry name" value="KR"/>
    <property type="match status" value="2"/>
</dbReference>
<organism evidence="10 11">
    <name type="scientific">Paenibacillus forsythiae</name>
    <dbReference type="NCBI Taxonomy" id="365616"/>
    <lineage>
        <taxon>Bacteria</taxon>
        <taxon>Bacillati</taxon>
        <taxon>Bacillota</taxon>
        <taxon>Bacilli</taxon>
        <taxon>Bacillales</taxon>
        <taxon>Paenibacillaceae</taxon>
        <taxon>Paenibacillus</taxon>
    </lineage>
</organism>
<accession>A0ABU3HEF4</accession>
<evidence type="ECO:0000313" key="11">
    <source>
        <dbReference type="Proteomes" id="UP001248709"/>
    </source>
</evidence>
<dbReference type="InterPro" id="IPR050091">
    <property type="entry name" value="PKS_NRPS_Biosynth_Enz"/>
</dbReference>
<comment type="caution">
    <text evidence="10">The sequence shown here is derived from an EMBL/GenBank/DDBJ whole genome shotgun (WGS) entry which is preliminary data.</text>
</comment>
<dbReference type="SMART" id="SM00823">
    <property type="entry name" value="PKS_PP"/>
    <property type="match status" value="2"/>
</dbReference>
<evidence type="ECO:0000259" key="8">
    <source>
        <dbReference type="PROSITE" id="PS50075"/>
    </source>
</evidence>
<dbReference type="SMART" id="SM00825">
    <property type="entry name" value="PKS_KS"/>
    <property type="match status" value="1"/>
</dbReference>
<dbReference type="InterPro" id="IPR009081">
    <property type="entry name" value="PP-bd_ACP"/>
</dbReference>
<evidence type="ECO:0000256" key="7">
    <source>
        <dbReference type="ARBA" id="ARBA00022737"/>
    </source>
</evidence>
<dbReference type="InterPro" id="IPR036291">
    <property type="entry name" value="NAD(P)-bd_dom_sf"/>
</dbReference>
<dbReference type="Proteomes" id="UP001248709">
    <property type="component" value="Unassembled WGS sequence"/>
</dbReference>
<keyword evidence="4" id="KW-0963">Cytoplasm</keyword>
<dbReference type="CDD" id="cd08953">
    <property type="entry name" value="KR_2_SDR_x"/>
    <property type="match status" value="2"/>
</dbReference>
<dbReference type="EMBL" id="JAUSUY010000039">
    <property type="protein sequence ID" value="MDT3429168.1"/>
    <property type="molecule type" value="Genomic_DNA"/>
</dbReference>
<comment type="subcellular location">
    <subcellularLocation>
        <location evidence="1">Cytoplasm</location>
    </subcellularLocation>
</comment>
<evidence type="ECO:0000256" key="5">
    <source>
        <dbReference type="ARBA" id="ARBA00022553"/>
    </source>
</evidence>
<dbReference type="InterPro" id="IPR014031">
    <property type="entry name" value="Ketoacyl_synth_C"/>
</dbReference>
<evidence type="ECO:0000256" key="3">
    <source>
        <dbReference type="ARBA" id="ARBA00022450"/>
    </source>
</evidence>
<keyword evidence="5" id="KW-0597">Phosphoprotein</keyword>
<dbReference type="SMART" id="SM00822">
    <property type="entry name" value="PKS_KR"/>
    <property type="match status" value="2"/>
</dbReference>
<keyword evidence="6 10" id="KW-0808">Transferase</keyword>
<dbReference type="GO" id="GO:0016740">
    <property type="term" value="F:transferase activity"/>
    <property type="evidence" value="ECO:0007669"/>
    <property type="project" value="UniProtKB-KW"/>
</dbReference>